<accession>A0AAX3LXV1</accession>
<keyword evidence="1" id="KW-0812">Transmembrane</keyword>
<evidence type="ECO:0000313" key="3">
    <source>
        <dbReference type="EMBL" id="WCT54701.1"/>
    </source>
</evidence>
<dbReference type="EMBL" id="CP117416">
    <property type="protein sequence ID" value="WCT54701.1"/>
    <property type="molecule type" value="Genomic_DNA"/>
</dbReference>
<dbReference type="RefSeq" id="WP_273613188.1">
    <property type="nucleotide sequence ID" value="NZ_CP117416.1"/>
</dbReference>
<feature type="domain" description="VanZ-like" evidence="2">
    <location>
        <begin position="13"/>
        <end position="134"/>
    </location>
</feature>
<feature type="transmembrane region" description="Helical" evidence="1">
    <location>
        <begin position="90"/>
        <end position="109"/>
    </location>
</feature>
<evidence type="ECO:0000259" key="2">
    <source>
        <dbReference type="Pfam" id="PF04892"/>
    </source>
</evidence>
<evidence type="ECO:0000256" key="1">
    <source>
        <dbReference type="SAM" id="Phobius"/>
    </source>
</evidence>
<sequence length="309" mass="35276">MLKRRRLILTTTLLYTLFILYFMFFAFGRGDSEVDSYTFIFVPDNFFKLPNPLEFLHPTIMDIVSLGNTAAFIPFGILIPLLYPIKFVRFIILFMLSILVLETIQAFTLRGSFDIGDVLKNSSGAVIGFVAYSVSIRMKGTWRSVITMGICIILLLVVSWGIGAGIDKAVAKNPGSFVALNEWENSSGVTSKKIALLPFKIEGQKITPQFNVYDANNKKSETYTYKFGGKDFYFYLNYGIPDQKDLKGSVSVSVDGRQIFLSNFEKDDPLRTPQVFDWYFEQANEITITIEGNEKVWDVGYREMKHFWE</sequence>
<dbReference type="InterPro" id="IPR006976">
    <property type="entry name" value="VanZ-like"/>
</dbReference>
<keyword evidence="4" id="KW-1185">Reference proteome</keyword>
<reference evidence="3 4" key="1">
    <citation type="submission" date="2023-02" db="EMBL/GenBank/DDBJ databases">
        <title>Genome sequence of Paenibacillus kyungheensis KACC 18744.</title>
        <authorList>
            <person name="Kim S."/>
            <person name="Heo J."/>
            <person name="Kwon S.-W."/>
        </authorList>
    </citation>
    <scope>NUCLEOTIDE SEQUENCE [LARGE SCALE GENOMIC DNA]</scope>
    <source>
        <strain evidence="3 4">KACC 18744</strain>
    </source>
</reference>
<dbReference type="KEGG" id="pka:PQ456_16045"/>
<proteinExistence type="predicted"/>
<keyword evidence="1" id="KW-1133">Transmembrane helix</keyword>
<dbReference type="Pfam" id="PF04892">
    <property type="entry name" value="VanZ"/>
    <property type="match status" value="1"/>
</dbReference>
<evidence type="ECO:0000313" key="4">
    <source>
        <dbReference type="Proteomes" id="UP001220509"/>
    </source>
</evidence>
<feature type="transmembrane region" description="Helical" evidence="1">
    <location>
        <begin position="63"/>
        <end position="83"/>
    </location>
</feature>
<organism evidence="3 4">
    <name type="scientific">Paenibacillus kyungheensis</name>
    <dbReference type="NCBI Taxonomy" id="1452732"/>
    <lineage>
        <taxon>Bacteria</taxon>
        <taxon>Bacillati</taxon>
        <taxon>Bacillota</taxon>
        <taxon>Bacilli</taxon>
        <taxon>Bacillales</taxon>
        <taxon>Paenibacillaceae</taxon>
        <taxon>Paenibacillus</taxon>
    </lineage>
</organism>
<keyword evidence="1" id="KW-0472">Membrane</keyword>
<gene>
    <name evidence="3" type="ORF">PQ456_16045</name>
</gene>
<name>A0AAX3LXV1_9BACL</name>
<feature type="transmembrane region" description="Helical" evidence="1">
    <location>
        <begin position="7"/>
        <end position="27"/>
    </location>
</feature>
<feature type="transmembrane region" description="Helical" evidence="1">
    <location>
        <begin position="145"/>
        <end position="166"/>
    </location>
</feature>
<protein>
    <submittedName>
        <fullName evidence="3">VanZ family protein</fullName>
    </submittedName>
</protein>
<dbReference type="AlphaFoldDB" id="A0AAX3LXV1"/>
<dbReference type="Proteomes" id="UP001220509">
    <property type="component" value="Chromosome"/>
</dbReference>